<dbReference type="SUPFAM" id="SSF88723">
    <property type="entry name" value="PIN domain-like"/>
    <property type="match status" value="1"/>
</dbReference>
<name>A0ABN6PIB4_9BURK</name>
<dbReference type="InterPro" id="IPR002850">
    <property type="entry name" value="PIN_toxin-like"/>
</dbReference>
<dbReference type="NCBIfam" id="TIGR00305">
    <property type="entry name" value="putative toxin-antitoxin system toxin component, PIN family"/>
    <property type="match status" value="1"/>
</dbReference>
<dbReference type="PANTHER" id="PTHR34610">
    <property type="entry name" value="SSL7007 PROTEIN"/>
    <property type="match status" value="1"/>
</dbReference>
<sequence length="170" mass="18846">MKADRRAVVDTNVLISAALSAGSAPAQVLRHLLVHGRLVFCEETFAELETRLWRPKFDRYLSLERRRQLLHDLRAAGEWFSLPALLQQSYSRDPDDDKFIHLALAARADWLISGDQDLLVLVPLPGVDILTPADALQQIQFQLRAAQGAGQLARGLELLDKAAGQGEAKS</sequence>
<dbReference type="SMART" id="SM00670">
    <property type="entry name" value="PINc"/>
    <property type="match status" value="1"/>
</dbReference>
<organism evidence="2 3">
    <name type="scientific">Sphaerotilus microaerophilus</name>
    <dbReference type="NCBI Taxonomy" id="2914710"/>
    <lineage>
        <taxon>Bacteria</taxon>
        <taxon>Pseudomonadati</taxon>
        <taxon>Pseudomonadota</taxon>
        <taxon>Betaproteobacteria</taxon>
        <taxon>Burkholderiales</taxon>
        <taxon>Sphaerotilaceae</taxon>
        <taxon>Sphaerotilus</taxon>
    </lineage>
</organism>
<dbReference type="Pfam" id="PF13470">
    <property type="entry name" value="PIN_3"/>
    <property type="match status" value="1"/>
</dbReference>
<dbReference type="PANTHER" id="PTHR34610:SF3">
    <property type="entry name" value="SSL7007 PROTEIN"/>
    <property type="match status" value="1"/>
</dbReference>
<reference evidence="2" key="1">
    <citation type="submission" date="2022-04" db="EMBL/GenBank/DDBJ databases">
        <title>Whole genome sequence of Sphaerotilus sp. FB-5.</title>
        <authorList>
            <person name="Takeda M."/>
            <person name="Narihara S."/>
            <person name="Akimoto M."/>
            <person name="Akimoto R."/>
            <person name="Nishiyashiki S."/>
            <person name="Murakami T."/>
        </authorList>
    </citation>
    <scope>NUCLEOTIDE SEQUENCE</scope>
    <source>
        <strain evidence="2">FB-5</strain>
    </source>
</reference>
<dbReference type="RefSeq" id="WP_251972847.1">
    <property type="nucleotide sequence ID" value="NZ_AP025730.1"/>
</dbReference>
<evidence type="ECO:0000313" key="2">
    <source>
        <dbReference type="EMBL" id="BDI04746.1"/>
    </source>
</evidence>
<dbReference type="InterPro" id="IPR002716">
    <property type="entry name" value="PIN_dom"/>
</dbReference>
<dbReference type="InterPro" id="IPR029060">
    <property type="entry name" value="PIN-like_dom_sf"/>
</dbReference>
<dbReference type="Proteomes" id="UP001057498">
    <property type="component" value="Chromosome"/>
</dbReference>
<gene>
    <name evidence="2" type="ORF">CATMQ487_17160</name>
</gene>
<evidence type="ECO:0000313" key="3">
    <source>
        <dbReference type="Proteomes" id="UP001057498"/>
    </source>
</evidence>
<keyword evidence="3" id="KW-1185">Reference proteome</keyword>
<protein>
    <recommendedName>
        <fullName evidence="1">PIN domain-containing protein</fullName>
    </recommendedName>
</protein>
<proteinExistence type="predicted"/>
<feature type="domain" description="PIN" evidence="1">
    <location>
        <begin position="5"/>
        <end position="120"/>
    </location>
</feature>
<accession>A0ABN6PIB4</accession>
<dbReference type="EMBL" id="AP025730">
    <property type="protein sequence ID" value="BDI04746.1"/>
    <property type="molecule type" value="Genomic_DNA"/>
</dbReference>
<evidence type="ECO:0000259" key="1">
    <source>
        <dbReference type="SMART" id="SM00670"/>
    </source>
</evidence>